<accession>A0AB38YB84</accession>
<gene>
    <name evidence="2" type="ORF">NFC81_07770</name>
</gene>
<dbReference type="Pfam" id="PF07437">
    <property type="entry name" value="YfaZ"/>
    <property type="match status" value="1"/>
</dbReference>
<reference evidence="2" key="1">
    <citation type="submission" date="2022-07" db="EMBL/GenBank/DDBJ databases">
        <title>Complete genome sequence of Salinispirillum sp. LH10-3-1 capable of multiple carbohydrate inversion isolated from a soda lake.</title>
        <authorList>
            <person name="Liu J."/>
            <person name="Zhai Y."/>
            <person name="Zhang H."/>
            <person name="Yang H."/>
            <person name="Qu J."/>
            <person name="Li J."/>
        </authorList>
    </citation>
    <scope>NUCLEOTIDE SEQUENCE</scope>
    <source>
        <strain evidence="2">LH 10-3-1</strain>
    </source>
</reference>
<evidence type="ECO:0000313" key="2">
    <source>
        <dbReference type="EMBL" id="WLD56634.1"/>
    </source>
</evidence>
<dbReference type="EMBL" id="CP101717">
    <property type="protein sequence ID" value="WLD56634.1"/>
    <property type="molecule type" value="Genomic_DNA"/>
</dbReference>
<proteinExistence type="predicted"/>
<organism evidence="2">
    <name type="scientific">Salinispirillum sp. LH 10-3-1</name>
    <dbReference type="NCBI Taxonomy" id="2952525"/>
    <lineage>
        <taxon>Bacteria</taxon>
        <taxon>Pseudomonadati</taxon>
        <taxon>Pseudomonadota</taxon>
        <taxon>Gammaproteobacteria</taxon>
        <taxon>Oceanospirillales</taxon>
        <taxon>Saccharospirillaceae</taxon>
        <taxon>Salinispirillum</taxon>
    </lineage>
</organism>
<keyword evidence="1" id="KW-0732">Signal</keyword>
<dbReference type="AlphaFoldDB" id="A0AB38YB84"/>
<name>A0AB38YB84_9GAMM</name>
<feature type="signal peptide" evidence="1">
    <location>
        <begin position="1"/>
        <end position="20"/>
    </location>
</feature>
<feature type="chain" id="PRO_5044297154" evidence="1">
    <location>
        <begin position="21"/>
        <end position="183"/>
    </location>
</feature>
<evidence type="ECO:0000256" key="1">
    <source>
        <dbReference type="SAM" id="SignalP"/>
    </source>
</evidence>
<protein>
    <submittedName>
        <fullName evidence="2">YfaZ family outer membrane protein</fullName>
    </submittedName>
</protein>
<dbReference type="RefSeq" id="WP_304993916.1">
    <property type="nucleotide sequence ID" value="NZ_CP101717.1"/>
</dbReference>
<sequence>MLKKLTLAVAAIALSSTALAGGSIDVALSDQSIRAEHGAARVGTGAYITVGGWYRQDAGSLISGGFHAIDPTNQRPELIGGIGGKGFLFKVPEENTSVAVGLGGFVRYNPPQLNGVGAEVSAYYAPPVLAFGDLVDFFDVQARLTYLVLPQARLFVGYSDSRANYERERTLDSTVTIGFRVRY</sequence>
<dbReference type="InterPro" id="IPR009998">
    <property type="entry name" value="YfaZ"/>
</dbReference>